<dbReference type="KEGG" id="bmeg:BG04_5686"/>
<dbReference type="InterPro" id="IPR010982">
    <property type="entry name" value="Lambda_DNA-bd_dom_sf"/>
</dbReference>
<dbReference type="EMBL" id="CP009921">
    <property type="protein sequence ID" value="AJI25861.1"/>
    <property type="molecule type" value="Genomic_DNA"/>
</dbReference>
<keyword evidence="2" id="KW-0614">Plasmid</keyword>
<protein>
    <submittedName>
        <fullName evidence="2">Helix-turn-helix family protein</fullName>
    </submittedName>
</protein>
<dbReference type="PROSITE" id="PS50943">
    <property type="entry name" value="HTH_CROC1"/>
    <property type="match status" value="1"/>
</dbReference>
<dbReference type="PANTHER" id="PTHR46558:SF4">
    <property type="entry name" value="DNA-BIDING PHAGE PROTEIN"/>
    <property type="match status" value="1"/>
</dbReference>
<dbReference type="SMART" id="SM00530">
    <property type="entry name" value="HTH_XRE"/>
    <property type="match status" value="1"/>
</dbReference>
<dbReference type="GeneID" id="93645836"/>
<dbReference type="SUPFAM" id="SSF47413">
    <property type="entry name" value="lambda repressor-like DNA-binding domains"/>
    <property type="match status" value="1"/>
</dbReference>
<evidence type="ECO:0000313" key="2">
    <source>
        <dbReference type="EMBL" id="AJI25861.1"/>
    </source>
</evidence>
<dbReference type="RefSeq" id="WP_034655944.1">
    <property type="nucleotide sequence ID" value="NZ_CP009921.1"/>
</dbReference>
<sequence>MLNNKIKMYRAAKDISQDELAKLVGVTRQTISAVEKNKYSPSLELAFKICKVLEKSIDEVFEHY</sequence>
<gene>
    <name evidence="2" type="ORF">BG04_5686</name>
</gene>
<name>A0A0B6AR18_PRIM2</name>
<proteinExistence type="predicted"/>
<dbReference type="InterPro" id="IPR001387">
    <property type="entry name" value="Cro/C1-type_HTH"/>
</dbReference>
<keyword evidence="1" id="KW-0238">DNA-binding</keyword>
<dbReference type="CDD" id="cd00093">
    <property type="entry name" value="HTH_XRE"/>
    <property type="match status" value="1"/>
</dbReference>
<dbReference type="Gene3D" id="1.10.260.40">
    <property type="entry name" value="lambda repressor-like DNA-binding domains"/>
    <property type="match status" value="1"/>
</dbReference>
<reference evidence="2 3" key="1">
    <citation type="journal article" date="2015" name="Genome Announc.">
        <title>Complete genome sequences for 35 biothreat assay-relevant bacillus species.</title>
        <authorList>
            <person name="Johnson S.L."/>
            <person name="Daligault H.E."/>
            <person name="Davenport K.W."/>
            <person name="Jaissle J."/>
            <person name="Frey K.G."/>
            <person name="Ladner J.T."/>
            <person name="Broomall S.M."/>
            <person name="Bishop-Lilly K.A."/>
            <person name="Bruce D.C."/>
            <person name="Gibbons H.S."/>
            <person name="Coyne S.R."/>
            <person name="Lo C.C."/>
            <person name="Meincke L."/>
            <person name="Munk A.C."/>
            <person name="Koroleva G.I."/>
            <person name="Rosenzweig C.N."/>
            <person name="Palacios G.F."/>
            <person name="Redden C.L."/>
            <person name="Minogue T.D."/>
            <person name="Chain P.S."/>
        </authorList>
    </citation>
    <scope>NUCLEOTIDE SEQUENCE [LARGE SCALE GENOMIC DNA]</scope>
    <source>
        <strain evidence="3">ATCC 14581 / DSM 32 / JCM 2506 / NBRC 15308 / NCIMB 9376 / NCTC 10342 / NRRL B-14308 / VKM B-512</strain>
        <plasmid evidence="2 3">pBMV_2</plasmid>
    </source>
</reference>
<dbReference type="HOGENOM" id="CLU_066192_44_1_9"/>
<dbReference type="PANTHER" id="PTHR46558">
    <property type="entry name" value="TRACRIPTIONAL REGULATORY PROTEIN-RELATED-RELATED"/>
    <property type="match status" value="1"/>
</dbReference>
<geneLocation type="plasmid" evidence="2 3">
    <name>pBMV_2</name>
</geneLocation>
<dbReference type="Proteomes" id="UP000031829">
    <property type="component" value="Plasmid pBMV_2"/>
</dbReference>
<dbReference type="AlphaFoldDB" id="A0A0B6AR18"/>
<organism evidence="2 3">
    <name type="scientific">Priestia megaterium (strain ATCC 14581 / DSM 32 / CCUG 1817 / JCM 2506 / NBRC 15308 / NCIMB 9376 / NCTC 10342 / NRRL B-14308 / VKM B-512 / Ford 19)</name>
    <name type="common">Bacillus megaterium</name>
    <dbReference type="NCBI Taxonomy" id="1348623"/>
    <lineage>
        <taxon>Bacteria</taxon>
        <taxon>Bacillati</taxon>
        <taxon>Bacillota</taxon>
        <taxon>Bacilli</taxon>
        <taxon>Bacillales</taxon>
        <taxon>Bacillaceae</taxon>
        <taxon>Priestia</taxon>
    </lineage>
</organism>
<accession>A0A0B6AR18</accession>
<evidence type="ECO:0000313" key="3">
    <source>
        <dbReference type="Proteomes" id="UP000031829"/>
    </source>
</evidence>
<evidence type="ECO:0000256" key="1">
    <source>
        <dbReference type="ARBA" id="ARBA00023125"/>
    </source>
</evidence>
<dbReference type="GO" id="GO:0003677">
    <property type="term" value="F:DNA binding"/>
    <property type="evidence" value="ECO:0007669"/>
    <property type="project" value="UniProtKB-KW"/>
</dbReference>
<dbReference type="Pfam" id="PF01381">
    <property type="entry name" value="HTH_3"/>
    <property type="match status" value="1"/>
</dbReference>